<evidence type="ECO:0000313" key="2">
    <source>
        <dbReference type="Proteomes" id="UP000195221"/>
    </source>
</evidence>
<sequence>MFSPRATLMPESELRRRRFATRAGMSHENNSGDPAAK</sequence>
<gene>
    <name evidence="1" type="ORF">PAMC26577_36080</name>
</gene>
<proteinExistence type="predicted"/>
<evidence type="ECO:0000313" key="1">
    <source>
        <dbReference type="EMBL" id="OTP67723.1"/>
    </source>
</evidence>
<protein>
    <submittedName>
        <fullName evidence="1">Uncharacterized protein</fullName>
    </submittedName>
</protein>
<reference evidence="1 2" key="1">
    <citation type="submission" date="2017-03" db="EMBL/GenBank/DDBJ databases">
        <title>Genome analysis of strain PAMC 26577.</title>
        <authorList>
            <person name="Oh H.-M."/>
            <person name="Yang J.-A."/>
        </authorList>
    </citation>
    <scope>NUCLEOTIDE SEQUENCE [LARGE SCALE GENOMIC DNA]</scope>
    <source>
        <strain evidence="1 2">PAMC 26577</strain>
    </source>
</reference>
<comment type="caution">
    <text evidence="1">The sequence shown here is derived from an EMBL/GenBank/DDBJ whole genome shotgun (WGS) entry which is preliminary data.</text>
</comment>
<name>A0A242M985_CABSO</name>
<dbReference type="AlphaFoldDB" id="A0A242M985"/>
<dbReference type="EMBL" id="NBTZ01000150">
    <property type="protein sequence ID" value="OTP67723.1"/>
    <property type="molecule type" value="Genomic_DNA"/>
</dbReference>
<organism evidence="1 2">
    <name type="scientific">Caballeronia sordidicola</name>
    <name type="common">Burkholderia sordidicola</name>
    <dbReference type="NCBI Taxonomy" id="196367"/>
    <lineage>
        <taxon>Bacteria</taxon>
        <taxon>Pseudomonadati</taxon>
        <taxon>Pseudomonadota</taxon>
        <taxon>Betaproteobacteria</taxon>
        <taxon>Burkholderiales</taxon>
        <taxon>Burkholderiaceae</taxon>
        <taxon>Caballeronia</taxon>
    </lineage>
</organism>
<accession>A0A242M985</accession>
<dbReference type="Proteomes" id="UP000195221">
    <property type="component" value="Unassembled WGS sequence"/>
</dbReference>